<dbReference type="EMBL" id="BT086199">
    <property type="protein sequence ID" value="ACR36552.1"/>
    <property type="molecule type" value="mRNA"/>
</dbReference>
<feature type="region of interest" description="Disordered" evidence="1">
    <location>
        <begin position="58"/>
        <end position="92"/>
    </location>
</feature>
<reference evidence="2" key="2">
    <citation type="submission" date="2012-06" db="EMBL/GenBank/DDBJ databases">
        <authorList>
            <person name="Yu Y."/>
            <person name="Currie J."/>
            <person name="Lomeli R."/>
            <person name="Angelova A."/>
            <person name="Collura K."/>
            <person name="Wissotski M."/>
            <person name="Campos D."/>
            <person name="Kudrna D."/>
            <person name="Golser W."/>
            <person name="Ashely E."/>
            <person name="Descour A."/>
            <person name="Fernandes J."/>
            <person name="Soderlund C."/>
            <person name="Walbot V."/>
        </authorList>
    </citation>
    <scope>NUCLEOTIDE SEQUENCE</scope>
    <source>
        <strain evidence="2">B73</strain>
    </source>
</reference>
<evidence type="ECO:0000313" key="2">
    <source>
        <dbReference type="EMBL" id="ACR36552.1"/>
    </source>
</evidence>
<organism evidence="2">
    <name type="scientific">Zea mays</name>
    <name type="common">Maize</name>
    <dbReference type="NCBI Taxonomy" id="4577"/>
    <lineage>
        <taxon>Eukaryota</taxon>
        <taxon>Viridiplantae</taxon>
        <taxon>Streptophyta</taxon>
        <taxon>Embryophyta</taxon>
        <taxon>Tracheophyta</taxon>
        <taxon>Spermatophyta</taxon>
        <taxon>Magnoliopsida</taxon>
        <taxon>Liliopsida</taxon>
        <taxon>Poales</taxon>
        <taxon>Poaceae</taxon>
        <taxon>PACMAD clade</taxon>
        <taxon>Panicoideae</taxon>
        <taxon>Andropogonodae</taxon>
        <taxon>Andropogoneae</taxon>
        <taxon>Tripsacinae</taxon>
        <taxon>Zea</taxon>
    </lineage>
</organism>
<name>C4J5V2_MAIZE</name>
<evidence type="ECO:0000256" key="1">
    <source>
        <dbReference type="SAM" id="MobiDB-lite"/>
    </source>
</evidence>
<dbReference type="AlphaFoldDB" id="C4J5V2"/>
<reference evidence="2" key="1">
    <citation type="journal article" date="2009" name="PLoS Genet.">
        <title>Sequencing, mapping, and analysis of 27,455 maize full-length cDNAs.</title>
        <authorList>
            <person name="Soderlund C."/>
            <person name="Descour A."/>
            <person name="Kudrna D."/>
            <person name="Bomhoff M."/>
            <person name="Boyd L."/>
            <person name="Currie J."/>
            <person name="Angelova A."/>
            <person name="Collura K."/>
            <person name="Wissotski M."/>
            <person name="Ashley E."/>
            <person name="Morrow D."/>
            <person name="Fernandes J."/>
            <person name="Walbot V."/>
            <person name="Yu Y."/>
        </authorList>
    </citation>
    <scope>NUCLEOTIDE SEQUENCE</scope>
    <source>
        <strain evidence="2">B73</strain>
    </source>
</reference>
<feature type="compositionally biased region" description="Basic residues" evidence="1">
    <location>
        <begin position="70"/>
        <end position="81"/>
    </location>
</feature>
<feature type="compositionally biased region" description="Low complexity" evidence="1">
    <location>
        <begin position="82"/>
        <end position="92"/>
    </location>
</feature>
<protein>
    <submittedName>
        <fullName evidence="2">Uncharacterized protein</fullName>
    </submittedName>
</protein>
<sequence>MRGSSRAAQRSQVSPPTLVSSLRLRLLVRRLSECSTRRRRPRRPRRWRVRPRRSRWWETEPAPPRPAPRWPRRRRGRRRRSSSSPSLDAAAY</sequence>
<proteinExistence type="evidence at transcript level"/>
<accession>C4J5V2</accession>